<dbReference type="EMBL" id="KQ085909">
    <property type="protein sequence ID" value="KLO17036.1"/>
    <property type="molecule type" value="Genomic_DNA"/>
</dbReference>
<dbReference type="InParanoid" id="A0A0H2SIX2"/>
<accession>A0A0H2SIX2</accession>
<feature type="transmembrane region" description="Helical" evidence="2">
    <location>
        <begin position="208"/>
        <end position="228"/>
    </location>
</feature>
<gene>
    <name evidence="3" type="ORF">SCHPADRAFT_901005</name>
</gene>
<feature type="transmembrane region" description="Helical" evidence="2">
    <location>
        <begin position="248"/>
        <end position="267"/>
    </location>
</feature>
<reference evidence="3 4" key="1">
    <citation type="submission" date="2015-04" db="EMBL/GenBank/DDBJ databases">
        <title>Complete genome sequence of Schizopora paradoxa KUC8140, a cosmopolitan wood degrader in East Asia.</title>
        <authorList>
            <consortium name="DOE Joint Genome Institute"/>
            <person name="Min B."/>
            <person name="Park H."/>
            <person name="Jang Y."/>
            <person name="Kim J.-J."/>
            <person name="Kim K.H."/>
            <person name="Pangilinan J."/>
            <person name="Lipzen A."/>
            <person name="Riley R."/>
            <person name="Grigoriev I.V."/>
            <person name="Spatafora J.W."/>
            <person name="Choi I.-G."/>
        </authorList>
    </citation>
    <scope>NUCLEOTIDE SEQUENCE [LARGE SCALE GENOMIC DNA]</scope>
    <source>
        <strain evidence="3 4">KUC8140</strain>
    </source>
</reference>
<keyword evidence="2" id="KW-0812">Transmembrane</keyword>
<evidence type="ECO:0000313" key="3">
    <source>
        <dbReference type="EMBL" id="KLO17036.1"/>
    </source>
</evidence>
<proteinExistence type="predicted"/>
<keyword evidence="2" id="KW-0472">Membrane</keyword>
<dbReference type="OrthoDB" id="10261361at2759"/>
<dbReference type="STRING" id="27342.A0A0H2SIX2"/>
<evidence type="ECO:0000313" key="4">
    <source>
        <dbReference type="Proteomes" id="UP000053477"/>
    </source>
</evidence>
<feature type="transmembrane region" description="Helical" evidence="2">
    <location>
        <begin position="475"/>
        <end position="492"/>
    </location>
</feature>
<feature type="transmembrane region" description="Helical" evidence="2">
    <location>
        <begin position="504"/>
        <end position="525"/>
    </location>
</feature>
<dbReference type="Proteomes" id="UP000053477">
    <property type="component" value="Unassembled WGS sequence"/>
</dbReference>
<evidence type="ECO:0000256" key="2">
    <source>
        <dbReference type="SAM" id="Phobius"/>
    </source>
</evidence>
<feature type="transmembrane region" description="Helical" evidence="2">
    <location>
        <begin position="444"/>
        <end position="463"/>
    </location>
</feature>
<feature type="transmembrane region" description="Helical" evidence="2">
    <location>
        <begin position="326"/>
        <end position="347"/>
    </location>
</feature>
<protein>
    <submittedName>
        <fullName evidence="3">Uncharacterized protein</fullName>
    </submittedName>
</protein>
<keyword evidence="2" id="KW-1133">Transmembrane helix</keyword>
<evidence type="ECO:0000256" key="1">
    <source>
        <dbReference type="SAM" id="MobiDB-lite"/>
    </source>
</evidence>
<keyword evidence="4" id="KW-1185">Reference proteome</keyword>
<name>A0A0H2SIX2_9AGAM</name>
<feature type="transmembrane region" description="Helical" evidence="2">
    <location>
        <begin position="406"/>
        <end position="423"/>
    </location>
</feature>
<feature type="region of interest" description="Disordered" evidence="1">
    <location>
        <begin position="1"/>
        <end position="52"/>
    </location>
</feature>
<sequence length="1109" mass="125854">MNSKKAQSYELDELANGVQNGLLPSKSGTKPITEDEELLLSGATPAPQDSRKPVPAVDVFALNAPPLHLPALDDYLSKLAIPKFSPFLTDKNEKIAQGMFPPMDKLAGTGQTLQDLEYNSVVAPGWKNRNSILGGLTNLAIGITGSSFVSSFYSLQGILDTVQIFALLLSTLVPKSADSVANKWKQVLLGTIPNVLALNFGTTLIQSLVFLFFFMLLVSILLFSFWRMSDRFKPFGLQEGLVPYSEPGNAWSFILISFVLTVLYLPISTIATHALVWSDDFWAVSNPYVNATTFPPVLPPLGPSNEFRDPLDFCYTTTMKRNEVNLAPYVLVASTLVVVFLTVWFPVKLRQIISQSLPEVDRFTELGKRRSRYEMDREYQRLLDRDRQPLNFLYEDFRRDWGTYKSFYLFAKFSALIIIAVINPDNCLFRSLTRNYVTITRQSVLTIAMAVFFLLQCIWAPFVDPVSNASEWISRINYLLTALVGLAVALNIPGKDIINGPILYIIYIVTYGLSVYFTVINFSWMHRLVKRTTGRLDFSIDIFSPRIDLSPSSAHLKRRIWQETISSLFLTSTLTKIPKDQKMMFAICNNLNFPPYLLGFRGSPAERHVENLKILREVGLKGYEDGMRFTLERDLQEFRFIEKTIQNYFVGPDCYWKGPLSGVNRLQSLSNFGTAWWIPFPPSLVIRYDSGCVAVIRTLECFRQYLEQNQAPEVVKKRQIRLALRALDKRPVQWPYEHREPIGAHQICCCGRRYKAKAVTNFRSAMFAIERQGSLSWAGFEFGSGFDIALTYSKSVVISGGVIGLDDEWQLTPQLARFLALNASQISQRLPLIEKAIADYRRFCAQECYAKADVLSYGFLLYAYNEVQSEDELAKRVLKEERDLRVRDLIVASEPALLAAHERHRAASLSEATAWWYIFWDDLWRRNSAVISAMTLHAQDFDPHYPTSIAYKPLPRAALVNFLTQRGLYTTKAKWNAFFHSGFLNKLYFRLNDAVFKDRPNAIICHFGESNSQFILDDIDTGSHARTSSLGTGGGTDHDDSSILPRPEYRWEGILEDPLLPSKAKLYRVGWTAKLEVWLGISPLWRVGKVSKGLALDVALINGNYELFQ</sequence>
<dbReference type="AlphaFoldDB" id="A0A0H2SIX2"/>
<organism evidence="3 4">
    <name type="scientific">Schizopora paradoxa</name>
    <dbReference type="NCBI Taxonomy" id="27342"/>
    <lineage>
        <taxon>Eukaryota</taxon>
        <taxon>Fungi</taxon>
        <taxon>Dikarya</taxon>
        <taxon>Basidiomycota</taxon>
        <taxon>Agaricomycotina</taxon>
        <taxon>Agaricomycetes</taxon>
        <taxon>Hymenochaetales</taxon>
        <taxon>Schizoporaceae</taxon>
        <taxon>Schizopora</taxon>
    </lineage>
</organism>